<dbReference type="Proteomes" id="UP000184188">
    <property type="component" value="Unassembled WGS sequence"/>
</dbReference>
<feature type="region of interest" description="Disordered" evidence="1">
    <location>
        <begin position="490"/>
        <end position="516"/>
    </location>
</feature>
<feature type="compositionally biased region" description="Basic and acidic residues" evidence="1">
    <location>
        <begin position="343"/>
        <end position="353"/>
    </location>
</feature>
<dbReference type="GeneID" id="34611122"/>
<dbReference type="RefSeq" id="XP_022583955.1">
    <property type="nucleotide sequence ID" value="XM_022724657.1"/>
</dbReference>
<feature type="region of interest" description="Disordered" evidence="1">
    <location>
        <begin position="378"/>
        <end position="404"/>
    </location>
</feature>
<feature type="compositionally biased region" description="Acidic residues" evidence="1">
    <location>
        <begin position="490"/>
        <end position="503"/>
    </location>
</feature>
<name>A0A1L9SQD7_9EURO</name>
<dbReference type="VEuPathDB" id="FungiDB:ASPZODRAFT_140343"/>
<evidence type="ECO:0000256" key="1">
    <source>
        <dbReference type="SAM" id="MobiDB-lite"/>
    </source>
</evidence>
<evidence type="ECO:0000313" key="2">
    <source>
        <dbReference type="EMBL" id="OJJ49445.1"/>
    </source>
</evidence>
<feature type="region of interest" description="Disordered" evidence="1">
    <location>
        <begin position="226"/>
        <end position="247"/>
    </location>
</feature>
<organism evidence="2 3">
    <name type="scientific">Penicilliopsis zonata CBS 506.65</name>
    <dbReference type="NCBI Taxonomy" id="1073090"/>
    <lineage>
        <taxon>Eukaryota</taxon>
        <taxon>Fungi</taxon>
        <taxon>Dikarya</taxon>
        <taxon>Ascomycota</taxon>
        <taxon>Pezizomycotina</taxon>
        <taxon>Eurotiomycetes</taxon>
        <taxon>Eurotiomycetidae</taxon>
        <taxon>Eurotiales</taxon>
        <taxon>Aspergillaceae</taxon>
        <taxon>Penicilliopsis</taxon>
    </lineage>
</organism>
<dbReference type="EMBL" id="KV878338">
    <property type="protein sequence ID" value="OJJ49445.1"/>
    <property type="molecule type" value="Genomic_DNA"/>
</dbReference>
<feature type="region of interest" description="Disordered" evidence="1">
    <location>
        <begin position="326"/>
        <end position="360"/>
    </location>
</feature>
<sequence>MASGRRVRFGTRPPYTRDLVAYPQQNSTPGHQIESHGLKKNAARRHLELPGSFSTNEGSIYNAAPTGSETEVVLGDNGETRVSDALQGAFAGNIALFIPLPSPPDSPHSTWLNRQWEATTEEGIASSTVCHSQMISHTAYTNGRQTLSTCSVLKFEDSKDPVHRKAVSLNDAENSLRVRHWPGNLISPVNPILPKYPPPVRAPTPPGLPSFGTREAVSYAAQFTMPSSSVPGQRHSHQSGRRGSSRCANNSEWTCYSDIFRRFLGLTPSPASEPAERRPLAIGRAEDGTAVQGRFPYRQSGHGMSLARRLDDHPFHLESLSLSPCEEAVSGTSQTAATTRRSNRLEVSSKDEQPMPTGPLRLSRQSRVRHVLLHTSRGMAARQAVPPPAELSLPTNTSPVCSRDVSPQSRILHLQPTPPSRASDVRSFLNLLDITGETPGRYPSAVESSLPDIQPQTVASDESFRINQSFQLWDRFLKIFQDVICCWAPENDDDDDDDMETPETDGVNGADAEEVVSRETFATARSALTNEPSHQ</sequence>
<feature type="compositionally biased region" description="Polar residues" evidence="1">
    <location>
        <begin position="330"/>
        <end position="340"/>
    </location>
</feature>
<protein>
    <submittedName>
        <fullName evidence="2">Uncharacterized protein</fullName>
    </submittedName>
</protein>
<gene>
    <name evidence="2" type="ORF">ASPZODRAFT_140343</name>
</gene>
<reference evidence="3" key="1">
    <citation type="journal article" date="2017" name="Genome Biol.">
        <title>Comparative genomics reveals high biological diversity and specific adaptations in the industrially and medically important fungal genus Aspergillus.</title>
        <authorList>
            <person name="de Vries R.P."/>
            <person name="Riley R."/>
            <person name="Wiebenga A."/>
            <person name="Aguilar-Osorio G."/>
            <person name="Amillis S."/>
            <person name="Uchima C.A."/>
            <person name="Anderluh G."/>
            <person name="Asadollahi M."/>
            <person name="Askin M."/>
            <person name="Barry K."/>
            <person name="Battaglia E."/>
            <person name="Bayram O."/>
            <person name="Benocci T."/>
            <person name="Braus-Stromeyer S.A."/>
            <person name="Caldana C."/>
            <person name="Canovas D."/>
            <person name="Cerqueira G.C."/>
            <person name="Chen F."/>
            <person name="Chen W."/>
            <person name="Choi C."/>
            <person name="Clum A."/>
            <person name="Dos Santos R.A."/>
            <person name="Damasio A.R."/>
            <person name="Diallinas G."/>
            <person name="Emri T."/>
            <person name="Fekete E."/>
            <person name="Flipphi M."/>
            <person name="Freyberg S."/>
            <person name="Gallo A."/>
            <person name="Gournas C."/>
            <person name="Habgood R."/>
            <person name="Hainaut M."/>
            <person name="Harispe M.L."/>
            <person name="Henrissat B."/>
            <person name="Hilden K.S."/>
            <person name="Hope R."/>
            <person name="Hossain A."/>
            <person name="Karabika E."/>
            <person name="Karaffa L."/>
            <person name="Karanyi Z."/>
            <person name="Krasevec N."/>
            <person name="Kuo A."/>
            <person name="Kusch H."/>
            <person name="LaButti K."/>
            <person name="Lagendijk E.L."/>
            <person name="Lapidus A."/>
            <person name="Levasseur A."/>
            <person name="Lindquist E."/>
            <person name="Lipzen A."/>
            <person name="Logrieco A.F."/>
            <person name="MacCabe A."/>
            <person name="Maekelae M.R."/>
            <person name="Malavazi I."/>
            <person name="Melin P."/>
            <person name="Meyer V."/>
            <person name="Mielnichuk N."/>
            <person name="Miskei M."/>
            <person name="Molnar A.P."/>
            <person name="Mule G."/>
            <person name="Ngan C.Y."/>
            <person name="Orejas M."/>
            <person name="Orosz E."/>
            <person name="Ouedraogo J.P."/>
            <person name="Overkamp K.M."/>
            <person name="Park H.-S."/>
            <person name="Perrone G."/>
            <person name="Piumi F."/>
            <person name="Punt P.J."/>
            <person name="Ram A.F."/>
            <person name="Ramon A."/>
            <person name="Rauscher S."/>
            <person name="Record E."/>
            <person name="Riano-Pachon D.M."/>
            <person name="Robert V."/>
            <person name="Roehrig J."/>
            <person name="Ruller R."/>
            <person name="Salamov A."/>
            <person name="Salih N.S."/>
            <person name="Samson R.A."/>
            <person name="Sandor E."/>
            <person name="Sanguinetti M."/>
            <person name="Schuetze T."/>
            <person name="Sepcic K."/>
            <person name="Shelest E."/>
            <person name="Sherlock G."/>
            <person name="Sophianopoulou V."/>
            <person name="Squina F.M."/>
            <person name="Sun H."/>
            <person name="Susca A."/>
            <person name="Todd R.B."/>
            <person name="Tsang A."/>
            <person name="Unkles S.E."/>
            <person name="van de Wiele N."/>
            <person name="van Rossen-Uffink D."/>
            <person name="Oliveira J.V."/>
            <person name="Vesth T.C."/>
            <person name="Visser J."/>
            <person name="Yu J.-H."/>
            <person name="Zhou M."/>
            <person name="Andersen M.R."/>
            <person name="Archer D.B."/>
            <person name="Baker S.E."/>
            <person name="Benoit I."/>
            <person name="Brakhage A.A."/>
            <person name="Braus G.H."/>
            <person name="Fischer R."/>
            <person name="Frisvad J.C."/>
            <person name="Goldman G.H."/>
            <person name="Houbraken J."/>
            <person name="Oakley B."/>
            <person name="Pocsi I."/>
            <person name="Scazzocchio C."/>
            <person name="Seiboth B."/>
            <person name="vanKuyk P.A."/>
            <person name="Wortman J."/>
            <person name="Dyer P.S."/>
            <person name="Grigoriev I.V."/>
        </authorList>
    </citation>
    <scope>NUCLEOTIDE SEQUENCE [LARGE SCALE GENOMIC DNA]</scope>
    <source>
        <strain evidence="3">CBS 506.65</strain>
    </source>
</reference>
<dbReference type="AlphaFoldDB" id="A0A1L9SQD7"/>
<proteinExistence type="predicted"/>
<feature type="compositionally biased region" description="Polar residues" evidence="1">
    <location>
        <begin position="393"/>
        <end position="404"/>
    </location>
</feature>
<accession>A0A1L9SQD7</accession>
<feature type="compositionally biased region" description="Basic residues" evidence="1">
    <location>
        <begin position="234"/>
        <end position="244"/>
    </location>
</feature>
<dbReference type="OrthoDB" id="4157036at2759"/>
<keyword evidence="3" id="KW-1185">Reference proteome</keyword>
<evidence type="ECO:0000313" key="3">
    <source>
        <dbReference type="Proteomes" id="UP000184188"/>
    </source>
</evidence>